<dbReference type="Proteomes" id="UP001597413">
    <property type="component" value="Unassembled WGS sequence"/>
</dbReference>
<evidence type="ECO:0000313" key="2">
    <source>
        <dbReference type="Proteomes" id="UP001597413"/>
    </source>
</evidence>
<dbReference type="InterPro" id="IPR006429">
    <property type="entry name" value="Phage_lambda_portal"/>
</dbReference>
<keyword evidence="2" id="KW-1185">Reference proteome</keyword>
<organism evidence="1 2">
    <name type="scientific">Rhodobacter lacus</name>
    <dbReference type="NCBI Taxonomy" id="1641972"/>
    <lineage>
        <taxon>Bacteria</taxon>
        <taxon>Pseudomonadati</taxon>
        <taxon>Pseudomonadota</taxon>
        <taxon>Alphaproteobacteria</taxon>
        <taxon>Rhodobacterales</taxon>
        <taxon>Rhodobacter group</taxon>
        <taxon>Rhodobacter</taxon>
    </lineage>
</organism>
<sequence>MSFLARLFDRMTGPTQKRQIEAGGGGRRWQGSPMMNAPQASILAARAPAKARAAALSMNNPTAARIVETWLAALAGKGWQALSQHPDPATRRALNNEFEGQMLALLPVAVRALVRDGEAFIRTSVGGGDADGSGRAAFGSLALPADQIDPSLTRDLGNGARIVAGVEFDASDRIVAYHILPDAPGTPFGMVGQAVRVPAREVLHVFDQLFPGQVRGISWLAPVLLKLADFDAASDAMLMTLKVQSLMTGFVRDAEGGTAGFESTDGSLNVSLEPGAMRVLPFGAEVEFSQPGQGLSQAVEFVKGQQREIAVGVGLTYEQVTGDLSGTNYSSARVGLLEFRRRAEMLQRTLIEAQLLRPLWRRWIDAKALAGEIGASEAELADYRAVKFVAPGWQWVDPLKEANSDIRAIEAGLKSRAEVVAGRGRDIEELDEEIAADTFARATKPTGV</sequence>
<reference evidence="2" key="1">
    <citation type="journal article" date="2019" name="Int. J. Syst. Evol. Microbiol.">
        <title>The Global Catalogue of Microorganisms (GCM) 10K type strain sequencing project: providing services to taxonomists for standard genome sequencing and annotation.</title>
        <authorList>
            <consortium name="The Broad Institute Genomics Platform"/>
            <consortium name="The Broad Institute Genome Sequencing Center for Infectious Disease"/>
            <person name="Wu L."/>
            <person name="Ma J."/>
        </authorList>
    </citation>
    <scope>NUCLEOTIDE SEQUENCE [LARGE SCALE GENOMIC DNA]</scope>
    <source>
        <strain evidence="2">CCUG 55131</strain>
    </source>
</reference>
<accession>A0ABW5A608</accession>
<protein>
    <submittedName>
        <fullName evidence="1">Phage portal protein</fullName>
    </submittedName>
</protein>
<dbReference type="NCBIfam" id="TIGR01539">
    <property type="entry name" value="portal_lambda"/>
    <property type="match status" value="1"/>
</dbReference>
<name>A0ABW5A608_9RHOB</name>
<dbReference type="EMBL" id="JBHUIX010000005">
    <property type="protein sequence ID" value="MFD2173643.1"/>
    <property type="molecule type" value="Genomic_DNA"/>
</dbReference>
<gene>
    <name evidence="1" type="ORF">ACFSM0_06030</name>
</gene>
<proteinExistence type="predicted"/>
<comment type="caution">
    <text evidence="1">The sequence shown here is derived from an EMBL/GenBank/DDBJ whole genome shotgun (WGS) entry which is preliminary data.</text>
</comment>
<dbReference type="Pfam" id="PF05136">
    <property type="entry name" value="Phage_portal_2"/>
    <property type="match status" value="1"/>
</dbReference>
<evidence type="ECO:0000313" key="1">
    <source>
        <dbReference type="EMBL" id="MFD2173643.1"/>
    </source>
</evidence>
<dbReference type="RefSeq" id="WP_377388310.1">
    <property type="nucleotide sequence ID" value="NZ_JBHUIX010000005.1"/>
</dbReference>